<feature type="coiled-coil region" evidence="1">
    <location>
        <begin position="55"/>
        <end position="82"/>
    </location>
</feature>
<sequence>MATPGSNFADKPVDPSPIPRDILDTNNPHAEYNHPALRAFVSRGSAREAYLDAKIAPLKAELAKLLEERDSLDAEVRKHEGALSPLRRMPVEIISLIFKFAAPFRSYVMNVKEGPWVLSAVCSRWRTIALSQPSLWNSFVLNFMDDSDSPGSAGRILPLVEAHLERSRKLPLAITFFPFRWIECTEAEQALLDLLAAHCDRWETVVLCGSTLLYDTLIGSIYGRLQILRKLDIWVCSQFDEQDDEPEVDFSDLFAACPALQEVFINGGRYVGDIPVTADLPWSQLLRYSASNHWPNHVRVLTSAVNLVDCILRLIQPERGPAPGSPIVLLPQLRRLSTSTAAVLDYLEAPALQELYCCDHSSSLHSYLRRVPDLGRLFVAGTQSAADIGPLLHAAPTITNLFLYVPMPFAPDLLALLEHPTSPTDNQPAMLPALDTLSLCFTSLNPRSRNLGDPLDQDRLMRTVEARLQRDGLRSLRLHATKFVPSAATLERMEALRAQGMQI</sequence>
<proteinExistence type="predicted"/>
<evidence type="ECO:0000313" key="4">
    <source>
        <dbReference type="Proteomes" id="UP001218218"/>
    </source>
</evidence>
<evidence type="ECO:0000256" key="2">
    <source>
        <dbReference type="SAM" id="MobiDB-lite"/>
    </source>
</evidence>
<reference evidence="3" key="1">
    <citation type="submission" date="2023-03" db="EMBL/GenBank/DDBJ databases">
        <title>Massive genome expansion in bonnet fungi (Mycena s.s.) driven by repeated elements and novel gene families across ecological guilds.</title>
        <authorList>
            <consortium name="Lawrence Berkeley National Laboratory"/>
            <person name="Harder C.B."/>
            <person name="Miyauchi S."/>
            <person name="Viragh M."/>
            <person name="Kuo A."/>
            <person name="Thoen E."/>
            <person name="Andreopoulos B."/>
            <person name="Lu D."/>
            <person name="Skrede I."/>
            <person name="Drula E."/>
            <person name="Henrissat B."/>
            <person name="Morin E."/>
            <person name="Kohler A."/>
            <person name="Barry K."/>
            <person name="LaButti K."/>
            <person name="Morin E."/>
            <person name="Salamov A."/>
            <person name="Lipzen A."/>
            <person name="Mereny Z."/>
            <person name="Hegedus B."/>
            <person name="Baldrian P."/>
            <person name="Stursova M."/>
            <person name="Weitz H."/>
            <person name="Taylor A."/>
            <person name="Grigoriev I.V."/>
            <person name="Nagy L.G."/>
            <person name="Martin F."/>
            <person name="Kauserud H."/>
        </authorList>
    </citation>
    <scope>NUCLEOTIDE SEQUENCE</scope>
    <source>
        <strain evidence="3">CBHHK002</strain>
    </source>
</reference>
<dbReference type="Proteomes" id="UP001218218">
    <property type="component" value="Unassembled WGS sequence"/>
</dbReference>
<comment type="caution">
    <text evidence="3">The sequence shown here is derived from an EMBL/GenBank/DDBJ whole genome shotgun (WGS) entry which is preliminary data.</text>
</comment>
<accession>A0AAD6ZAU2</accession>
<feature type="non-terminal residue" evidence="3">
    <location>
        <position position="503"/>
    </location>
</feature>
<protein>
    <recommendedName>
        <fullName evidence="5">F-box domain-containing protein</fullName>
    </recommendedName>
</protein>
<dbReference type="InterPro" id="IPR036047">
    <property type="entry name" value="F-box-like_dom_sf"/>
</dbReference>
<dbReference type="AlphaFoldDB" id="A0AAD6ZAU2"/>
<name>A0AAD6ZAU2_9AGAR</name>
<keyword evidence="4" id="KW-1185">Reference proteome</keyword>
<organism evidence="3 4">
    <name type="scientific">Mycena albidolilacea</name>
    <dbReference type="NCBI Taxonomy" id="1033008"/>
    <lineage>
        <taxon>Eukaryota</taxon>
        <taxon>Fungi</taxon>
        <taxon>Dikarya</taxon>
        <taxon>Basidiomycota</taxon>
        <taxon>Agaricomycotina</taxon>
        <taxon>Agaricomycetes</taxon>
        <taxon>Agaricomycetidae</taxon>
        <taxon>Agaricales</taxon>
        <taxon>Marasmiineae</taxon>
        <taxon>Mycenaceae</taxon>
        <taxon>Mycena</taxon>
    </lineage>
</organism>
<dbReference type="SUPFAM" id="SSF81383">
    <property type="entry name" value="F-box domain"/>
    <property type="match status" value="1"/>
</dbReference>
<evidence type="ECO:0000313" key="3">
    <source>
        <dbReference type="EMBL" id="KAJ7314379.1"/>
    </source>
</evidence>
<dbReference type="InterPro" id="IPR032675">
    <property type="entry name" value="LRR_dom_sf"/>
</dbReference>
<feature type="region of interest" description="Disordered" evidence="2">
    <location>
        <begin position="1"/>
        <end position="28"/>
    </location>
</feature>
<dbReference type="Gene3D" id="3.80.10.10">
    <property type="entry name" value="Ribonuclease Inhibitor"/>
    <property type="match status" value="1"/>
</dbReference>
<gene>
    <name evidence="3" type="ORF">DFH08DRAFT_895321</name>
</gene>
<dbReference type="EMBL" id="JARIHO010000067">
    <property type="protein sequence ID" value="KAJ7314379.1"/>
    <property type="molecule type" value="Genomic_DNA"/>
</dbReference>
<keyword evidence="1" id="KW-0175">Coiled coil</keyword>
<evidence type="ECO:0000256" key="1">
    <source>
        <dbReference type="SAM" id="Coils"/>
    </source>
</evidence>
<evidence type="ECO:0008006" key="5">
    <source>
        <dbReference type="Google" id="ProtNLM"/>
    </source>
</evidence>